<sequence length="496" mass="56236">MGSKRGAGARSLRNQPPRKRTRTDCAADSVKNQPEVPHSSQESGPPSSPIEQPVGFQIPPQLDALIADIVASKVKDAMEKLEHQEDSIKRFSKLVKTQDDAIKKLEQENKAQKSILHNHQSILDDRQSVLGDHQSILEGLQATIDVQDAALYNLNEATVSHSLALNSQREAIEAQKENIYTQNEVIGVLNLFTEAQANVINPQKSTISQLSTANTELFHKADNLQKAGETLNARLEEVQSEIEKALDYRIDELEANTSAHLEARKNEMLELKSKLDTTLDAIEAMFEKQDDKFEQFEAMFEKYNDKLERHKVSIYAHEDALNRHRDRLLKLENVVNRMRTAFGEMAGDNSPAQDAAHAMSLMRAAIARGLDDELRTFKGTMKDREDCYTFEPHMPPGTVRYTVTIDGQTDTFQASSDVRSSHVFLFVENGPLKFTEIFLWDLPIDFPEDQARAFGVEKRDDGKWWSKVKEKDQGDIQEEDEQAETQEEETQEEDEQ</sequence>
<protein>
    <submittedName>
        <fullName evidence="3">Uncharacterized protein</fullName>
    </submittedName>
</protein>
<feature type="coiled-coil region" evidence="1">
    <location>
        <begin position="74"/>
        <end position="122"/>
    </location>
</feature>
<dbReference type="AlphaFoldDB" id="A0AAE0NT58"/>
<evidence type="ECO:0000256" key="2">
    <source>
        <dbReference type="SAM" id="MobiDB-lite"/>
    </source>
</evidence>
<feature type="region of interest" description="Disordered" evidence="2">
    <location>
        <begin position="1"/>
        <end position="55"/>
    </location>
</feature>
<feature type="region of interest" description="Disordered" evidence="2">
    <location>
        <begin position="467"/>
        <end position="496"/>
    </location>
</feature>
<name>A0AAE0NT58_9PEZI</name>
<comment type="caution">
    <text evidence="3">The sequence shown here is derived from an EMBL/GenBank/DDBJ whole genome shotgun (WGS) entry which is preliminary data.</text>
</comment>
<organism evidence="3 4">
    <name type="scientific">Podospora didyma</name>
    <dbReference type="NCBI Taxonomy" id="330526"/>
    <lineage>
        <taxon>Eukaryota</taxon>
        <taxon>Fungi</taxon>
        <taxon>Dikarya</taxon>
        <taxon>Ascomycota</taxon>
        <taxon>Pezizomycotina</taxon>
        <taxon>Sordariomycetes</taxon>
        <taxon>Sordariomycetidae</taxon>
        <taxon>Sordariales</taxon>
        <taxon>Podosporaceae</taxon>
        <taxon>Podospora</taxon>
    </lineage>
</organism>
<feature type="compositionally biased region" description="Acidic residues" evidence="2">
    <location>
        <begin position="475"/>
        <end position="496"/>
    </location>
</feature>
<keyword evidence="4" id="KW-1185">Reference proteome</keyword>
<evidence type="ECO:0000256" key="1">
    <source>
        <dbReference type="SAM" id="Coils"/>
    </source>
</evidence>
<accession>A0AAE0NT58</accession>
<evidence type="ECO:0000313" key="4">
    <source>
        <dbReference type="Proteomes" id="UP001285441"/>
    </source>
</evidence>
<reference evidence="3" key="1">
    <citation type="journal article" date="2023" name="Mol. Phylogenet. Evol.">
        <title>Genome-scale phylogeny and comparative genomics of the fungal order Sordariales.</title>
        <authorList>
            <person name="Hensen N."/>
            <person name="Bonometti L."/>
            <person name="Westerberg I."/>
            <person name="Brannstrom I.O."/>
            <person name="Guillou S."/>
            <person name="Cros-Aarteil S."/>
            <person name="Calhoun S."/>
            <person name="Haridas S."/>
            <person name="Kuo A."/>
            <person name="Mondo S."/>
            <person name="Pangilinan J."/>
            <person name="Riley R."/>
            <person name="LaButti K."/>
            <person name="Andreopoulos B."/>
            <person name="Lipzen A."/>
            <person name="Chen C."/>
            <person name="Yan M."/>
            <person name="Daum C."/>
            <person name="Ng V."/>
            <person name="Clum A."/>
            <person name="Steindorff A."/>
            <person name="Ohm R.A."/>
            <person name="Martin F."/>
            <person name="Silar P."/>
            <person name="Natvig D.O."/>
            <person name="Lalanne C."/>
            <person name="Gautier V."/>
            <person name="Ament-Velasquez S.L."/>
            <person name="Kruys A."/>
            <person name="Hutchinson M.I."/>
            <person name="Powell A.J."/>
            <person name="Barry K."/>
            <person name="Miller A.N."/>
            <person name="Grigoriev I.V."/>
            <person name="Debuchy R."/>
            <person name="Gladieux P."/>
            <person name="Hiltunen Thoren M."/>
            <person name="Johannesson H."/>
        </authorList>
    </citation>
    <scope>NUCLEOTIDE SEQUENCE</scope>
    <source>
        <strain evidence="3">CBS 232.78</strain>
    </source>
</reference>
<dbReference type="EMBL" id="JAULSW010000003">
    <property type="protein sequence ID" value="KAK3387258.1"/>
    <property type="molecule type" value="Genomic_DNA"/>
</dbReference>
<evidence type="ECO:0000313" key="3">
    <source>
        <dbReference type="EMBL" id="KAK3387258.1"/>
    </source>
</evidence>
<gene>
    <name evidence="3" type="ORF">B0H63DRAFT_521319</name>
</gene>
<dbReference type="Proteomes" id="UP001285441">
    <property type="component" value="Unassembled WGS sequence"/>
</dbReference>
<reference evidence="3" key="2">
    <citation type="submission" date="2023-06" db="EMBL/GenBank/DDBJ databases">
        <authorList>
            <consortium name="Lawrence Berkeley National Laboratory"/>
            <person name="Haridas S."/>
            <person name="Hensen N."/>
            <person name="Bonometti L."/>
            <person name="Westerberg I."/>
            <person name="Brannstrom I.O."/>
            <person name="Guillou S."/>
            <person name="Cros-Aarteil S."/>
            <person name="Calhoun S."/>
            <person name="Kuo A."/>
            <person name="Mondo S."/>
            <person name="Pangilinan J."/>
            <person name="Riley R."/>
            <person name="LaButti K."/>
            <person name="Andreopoulos B."/>
            <person name="Lipzen A."/>
            <person name="Chen C."/>
            <person name="Yanf M."/>
            <person name="Daum C."/>
            <person name="Ng V."/>
            <person name="Clum A."/>
            <person name="Steindorff A."/>
            <person name="Ohm R."/>
            <person name="Martin F."/>
            <person name="Silar P."/>
            <person name="Natvig D."/>
            <person name="Lalanne C."/>
            <person name="Gautier V."/>
            <person name="Ament-velasquez S.L."/>
            <person name="Kruys A."/>
            <person name="Hutchinson M.I."/>
            <person name="Powell A.J."/>
            <person name="Barry K."/>
            <person name="Miller A.N."/>
            <person name="Grigoriev I.V."/>
            <person name="Debuchy R."/>
            <person name="Gladieux P."/>
            <person name="Thoren M.H."/>
            <person name="Johannesson H."/>
        </authorList>
    </citation>
    <scope>NUCLEOTIDE SEQUENCE</scope>
    <source>
        <strain evidence="3">CBS 232.78</strain>
    </source>
</reference>
<proteinExistence type="predicted"/>
<keyword evidence="1" id="KW-0175">Coiled coil</keyword>